<feature type="region of interest" description="Disordered" evidence="1">
    <location>
        <begin position="1"/>
        <end position="82"/>
    </location>
</feature>
<dbReference type="RefSeq" id="WP_379032041.1">
    <property type="nucleotide sequence ID" value="NZ_JBHTLN010000001.1"/>
</dbReference>
<sequence length="82" mass="9154">MALNKYTNVHSVHHIDESRLDPLNPNSIDPANTDPSDDSRGYEKEPLSTGNLDKALNKQNIQNIDDRNKKFPNNISNPDAGI</sequence>
<evidence type="ECO:0000256" key="1">
    <source>
        <dbReference type="SAM" id="MobiDB-lite"/>
    </source>
</evidence>
<feature type="compositionally biased region" description="Basic and acidic residues" evidence="1">
    <location>
        <begin position="37"/>
        <end position="46"/>
    </location>
</feature>
<accession>A0ABW3PCU7</accession>
<dbReference type="EMBL" id="JBHTLN010000001">
    <property type="protein sequence ID" value="MFD1122126.1"/>
    <property type="molecule type" value="Genomic_DNA"/>
</dbReference>
<organism evidence="2 3">
    <name type="scientific">Methylophilus flavus</name>
    <dbReference type="NCBI Taxonomy" id="640084"/>
    <lineage>
        <taxon>Bacteria</taxon>
        <taxon>Pseudomonadati</taxon>
        <taxon>Pseudomonadota</taxon>
        <taxon>Betaproteobacteria</taxon>
        <taxon>Nitrosomonadales</taxon>
        <taxon>Methylophilaceae</taxon>
        <taxon>Methylophilus</taxon>
    </lineage>
</organism>
<name>A0ABW3PCU7_9PROT</name>
<gene>
    <name evidence="2" type="ORF">ACFQ2T_06395</name>
</gene>
<protein>
    <submittedName>
        <fullName evidence="2">Uncharacterized protein</fullName>
    </submittedName>
</protein>
<feature type="compositionally biased region" description="Polar residues" evidence="1">
    <location>
        <begin position="1"/>
        <end position="10"/>
    </location>
</feature>
<keyword evidence="3" id="KW-1185">Reference proteome</keyword>
<comment type="caution">
    <text evidence="2">The sequence shown here is derived from an EMBL/GenBank/DDBJ whole genome shotgun (WGS) entry which is preliminary data.</text>
</comment>
<feature type="compositionally biased region" description="Polar residues" evidence="1">
    <location>
        <begin position="71"/>
        <end position="82"/>
    </location>
</feature>
<feature type="compositionally biased region" description="Polar residues" evidence="1">
    <location>
        <begin position="24"/>
        <end position="34"/>
    </location>
</feature>
<evidence type="ECO:0000313" key="2">
    <source>
        <dbReference type="EMBL" id="MFD1122126.1"/>
    </source>
</evidence>
<reference evidence="3" key="1">
    <citation type="journal article" date="2019" name="Int. J. Syst. Evol. Microbiol.">
        <title>The Global Catalogue of Microorganisms (GCM) 10K type strain sequencing project: providing services to taxonomists for standard genome sequencing and annotation.</title>
        <authorList>
            <consortium name="The Broad Institute Genomics Platform"/>
            <consortium name="The Broad Institute Genome Sequencing Center for Infectious Disease"/>
            <person name="Wu L."/>
            <person name="Ma J."/>
        </authorList>
    </citation>
    <scope>NUCLEOTIDE SEQUENCE [LARGE SCALE GENOMIC DNA]</scope>
    <source>
        <strain evidence="3">CCUG 58411</strain>
    </source>
</reference>
<proteinExistence type="predicted"/>
<evidence type="ECO:0000313" key="3">
    <source>
        <dbReference type="Proteomes" id="UP001597206"/>
    </source>
</evidence>
<dbReference type="Proteomes" id="UP001597206">
    <property type="component" value="Unassembled WGS sequence"/>
</dbReference>